<dbReference type="RefSeq" id="WP_264713039.1">
    <property type="nucleotide sequence ID" value="NZ_JAPDNT010000003.1"/>
</dbReference>
<keyword evidence="6" id="KW-0119">Carbohydrate metabolism</keyword>
<reference evidence="9" key="1">
    <citation type="submission" date="2022-09" db="EMBL/GenBank/DDBJ databases">
        <title>Rhodovastum sp. nov. RN2-1 isolated from soil in Seongnam, South Korea.</title>
        <authorList>
            <person name="Le N.T."/>
        </authorList>
    </citation>
    <scope>NUCLEOTIDE SEQUENCE</scope>
    <source>
        <strain evidence="9">RN2-1</strain>
    </source>
</reference>
<dbReference type="AlphaFoldDB" id="A0AA41YIU3"/>
<comment type="caution">
    <text evidence="9">The sequence shown here is derived from an EMBL/GenBank/DDBJ whole genome shotgun (WGS) entry which is preliminary data.</text>
</comment>
<protein>
    <recommendedName>
        <fullName evidence="11">Polyhydroxybutyrate depolymerase</fullName>
    </recommendedName>
</protein>
<proteinExistence type="predicted"/>
<keyword evidence="5" id="KW-0378">Hydrolase</keyword>
<gene>
    <name evidence="9" type="ORF">OL599_07430</name>
</gene>
<keyword evidence="2" id="KW-0964">Secreted</keyword>
<feature type="signal peptide" evidence="8">
    <location>
        <begin position="1"/>
        <end position="20"/>
    </location>
</feature>
<evidence type="ECO:0000256" key="4">
    <source>
        <dbReference type="ARBA" id="ARBA00022729"/>
    </source>
</evidence>
<evidence type="ECO:0000256" key="2">
    <source>
        <dbReference type="ARBA" id="ARBA00022525"/>
    </source>
</evidence>
<evidence type="ECO:0000256" key="6">
    <source>
        <dbReference type="ARBA" id="ARBA00023277"/>
    </source>
</evidence>
<sequence>MRRLLAALVVGLLAAPASWAAEPCTTCAAAGGTYHAVAPPDWDGHTRLKLLMFLHGWRASGADMVDDTAVTGPAARLGFLLIAPDGLQNTWAHGGSPSQARDDVAFLRAVLADAEQRWPVDPRVVVAGGFSQGGSMVWDLACYAADAFTAFLPISGGFWEKMPDSCTAGAVNLRHTHGRADTTVPMAGRALFGPYRQADIRRGFLVWEQEDKCRAAPNRHSREGDLDCDIWSSCGSGRSLELCLHEGGHVLDGAWLESGLRWAMTLPAAERPGR</sequence>
<evidence type="ECO:0000256" key="8">
    <source>
        <dbReference type="SAM" id="SignalP"/>
    </source>
</evidence>
<dbReference type="InterPro" id="IPR029058">
    <property type="entry name" value="AB_hydrolase_fold"/>
</dbReference>
<dbReference type="Proteomes" id="UP001165679">
    <property type="component" value="Unassembled WGS sequence"/>
</dbReference>
<evidence type="ECO:0000256" key="5">
    <source>
        <dbReference type="ARBA" id="ARBA00022801"/>
    </source>
</evidence>
<dbReference type="EMBL" id="JAPDNT010000003">
    <property type="protein sequence ID" value="MCW3474411.1"/>
    <property type="molecule type" value="Genomic_DNA"/>
</dbReference>
<name>A0AA41YIU3_9PROT</name>
<reference evidence="9" key="2">
    <citation type="submission" date="2022-10" db="EMBL/GenBank/DDBJ databases">
        <authorList>
            <person name="Trinh H.N."/>
        </authorList>
    </citation>
    <scope>NUCLEOTIDE SEQUENCE</scope>
    <source>
        <strain evidence="9">RN2-1</strain>
    </source>
</reference>
<keyword evidence="4 8" id="KW-0732">Signal</keyword>
<evidence type="ECO:0000256" key="1">
    <source>
        <dbReference type="ARBA" id="ARBA00004613"/>
    </source>
</evidence>
<dbReference type="Gene3D" id="3.40.50.1820">
    <property type="entry name" value="alpha/beta hydrolase"/>
    <property type="match status" value="1"/>
</dbReference>
<keyword evidence="10" id="KW-1185">Reference proteome</keyword>
<dbReference type="PANTHER" id="PTHR38050:SF2">
    <property type="entry name" value="FERULOYL ESTERASE C-RELATED"/>
    <property type="match status" value="1"/>
</dbReference>
<comment type="subcellular location">
    <subcellularLocation>
        <location evidence="1">Secreted</location>
    </subcellularLocation>
</comment>
<accession>A0AA41YIU3</accession>
<dbReference type="GO" id="GO:0005576">
    <property type="term" value="C:extracellular region"/>
    <property type="evidence" value="ECO:0007669"/>
    <property type="project" value="UniProtKB-SubCell"/>
</dbReference>
<dbReference type="GO" id="GO:0030600">
    <property type="term" value="F:feruloyl esterase activity"/>
    <property type="evidence" value="ECO:0007669"/>
    <property type="project" value="InterPro"/>
</dbReference>
<evidence type="ECO:0008006" key="11">
    <source>
        <dbReference type="Google" id="ProtNLM"/>
    </source>
</evidence>
<feature type="chain" id="PRO_5041447800" description="Polyhydroxybutyrate depolymerase" evidence="8">
    <location>
        <begin position="21"/>
        <end position="274"/>
    </location>
</feature>
<dbReference type="PANTHER" id="PTHR38050">
    <property type="match status" value="1"/>
</dbReference>
<dbReference type="GO" id="GO:0045493">
    <property type="term" value="P:xylan catabolic process"/>
    <property type="evidence" value="ECO:0007669"/>
    <property type="project" value="UniProtKB-KW"/>
</dbReference>
<evidence type="ECO:0000256" key="7">
    <source>
        <dbReference type="ARBA" id="ARBA00023326"/>
    </source>
</evidence>
<evidence type="ECO:0000313" key="9">
    <source>
        <dbReference type="EMBL" id="MCW3474411.1"/>
    </source>
</evidence>
<dbReference type="SUPFAM" id="SSF53474">
    <property type="entry name" value="alpha/beta-Hydrolases"/>
    <property type="match status" value="1"/>
</dbReference>
<organism evidence="9 10">
    <name type="scientific">Limobrevibacterium gyesilva</name>
    <dbReference type="NCBI Taxonomy" id="2991712"/>
    <lineage>
        <taxon>Bacteria</taxon>
        <taxon>Pseudomonadati</taxon>
        <taxon>Pseudomonadota</taxon>
        <taxon>Alphaproteobacteria</taxon>
        <taxon>Acetobacterales</taxon>
        <taxon>Acetobacteraceae</taxon>
        <taxon>Limobrevibacterium</taxon>
    </lineage>
</organism>
<evidence type="ECO:0000256" key="3">
    <source>
        <dbReference type="ARBA" id="ARBA00022651"/>
    </source>
</evidence>
<evidence type="ECO:0000313" key="10">
    <source>
        <dbReference type="Proteomes" id="UP001165679"/>
    </source>
</evidence>
<keyword evidence="7" id="KW-0624">Polysaccharide degradation</keyword>
<dbReference type="InterPro" id="IPR043595">
    <property type="entry name" value="FaeB/C/D"/>
</dbReference>
<keyword evidence="3" id="KW-0858">Xylan degradation</keyword>